<evidence type="ECO:0000313" key="2">
    <source>
        <dbReference type="Proteomes" id="UP001500620"/>
    </source>
</evidence>
<comment type="caution">
    <text evidence="1">The sequence shown here is derived from an EMBL/GenBank/DDBJ whole genome shotgun (WGS) entry which is preliminary data.</text>
</comment>
<reference evidence="2" key="1">
    <citation type="journal article" date="2019" name="Int. J. Syst. Evol. Microbiol.">
        <title>The Global Catalogue of Microorganisms (GCM) 10K type strain sequencing project: providing services to taxonomists for standard genome sequencing and annotation.</title>
        <authorList>
            <consortium name="The Broad Institute Genomics Platform"/>
            <consortium name="The Broad Institute Genome Sequencing Center for Infectious Disease"/>
            <person name="Wu L."/>
            <person name="Ma J."/>
        </authorList>
    </citation>
    <scope>NUCLEOTIDE SEQUENCE [LARGE SCALE GENOMIC DNA]</scope>
    <source>
        <strain evidence="2">JCM 17441</strain>
    </source>
</reference>
<protein>
    <recommendedName>
        <fullName evidence="3">Lipoprotein</fullName>
    </recommendedName>
</protein>
<gene>
    <name evidence="1" type="ORF">GCM10022255_102380</name>
</gene>
<dbReference type="EMBL" id="BAABAT010000056">
    <property type="protein sequence ID" value="GAA4262881.1"/>
    <property type="molecule type" value="Genomic_DNA"/>
</dbReference>
<organism evidence="1 2">
    <name type="scientific">Dactylosporangium darangshiense</name>
    <dbReference type="NCBI Taxonomy" id="579108"/>
    <lineage>
        <taxon>Bacteria</taxon>
        <taxon>Bacillati</taxon>
        <taxon>Actinomycetota</taxon>
        <taxon>Actinomycetes</taxon>
        <taxon>Micromonosporales</taxon>
        <taxon>Micromonosporaceae</taxon>
        <taxon>Dactylosporangium</taxon>
    </lineage>
</organism>
<sequence>MLALAVVVLAGCARTGDGAVEHPAGVDEAEVYAAVLRRYLGTPSENSFPDRAFPAVYVLDQAHADAADPAGPSPSVTPITADTQRAVVAALDGTAKVVFVATREAVVETRDGCAQVMDGGILVTLGPPRGDEDRVTVAVNGFVACLGATWLTYVVRHDPGTGWRVTGTTGTMAVA</sequence>
<name>A0ABP8DSF3_9ACTN</name>
<evidence type="ECO:0000313" key="1">
    <source>
        <dbReference type="EMBL" id="GAA4262881.1"/>
    </source>
</evidence>
<accession>A0ABP8DSF3</accession>
<evidence type="ECO:0008006" key="3">
    <source>
        <dbReference type="Google" id="ProtNLM"/>
    </source>
</evidence>
<keyword evidence="2" id="KW-1185">Reference proteome</keyword>
<proteinExistence type="predicted"/>
<dbReference type="Proteomes" id="UP001500620">
    <property type="component" value="Unassembled WGS sequence"/>
</dbReference>